<dbReference type="AlphaFoldDB" id="A0A0G9K7I1"/>
<keyword evidence="1" id="KW-1133">Transmembrane helix</keyword>
<feature type="transmembrane region" description="Helical" evidence="1">
    <location>
        <begin position="6"/>
        <end position="27"/>
    </location>
</feature>
<reference evidence="2 3" key="1">
    <citation type="submission" date="2014-01" db="EMBL/GenBank/DDBJ databases">
        <title>Development of a Comparative Genomic Fingerprinting Assay for High Resolution Genotyping of Arcobacter butzleri.</title>
        <authorList>
            <person name="Webb A.L."/>
            <person name="Inglis G.D."/>
            <person name="Kruczkiewicz P."/>
            <person name="Selinger L.B."/>
            <person name="Taboada E.N."/>
        </authorList>
    </citation>
    <scope>NUCLEOTIDE SEQUENCE [LARGE SCALE GENOMIC DNA]</scope>
    <source>
        <strain evidence="2 3">L348</strain>
    </source>
</reference>
<evidence type="ECO:0000256" key="1">
    <source>
        <dbReference type="SAM" id="Phobius"/>
    </source>
</evidence>
<proteinExistence type="predicted"/>
<evidence type="ECO:0000313" key="2">
    <source>
        <dbReference type="EMBL" id="KLE02514.1"/>
    </source>
</evidence>
<evidence type="ECO:0000313" key="3">
    <source>
        <dbReference type="Proteomes" id="UP000035514"/>
    </source>
</evidence>
<accession>A0A0G9K7I1</accession>
<comment type="caution">
    <text evidence="2">The sequence shown here is derived from an EMBL/GenBank/DDBJ whole genome shotgun (WGS) entry which is preliminary data.</text>
</comment>
<sequence length="36" mass="4126">MQLEFNTVTIILLTMLVIGIILAVGKFDYEKDKNLK</sequence>
<keyword evidence="1" id="KW-0472">Membrane</keyword>
<dbReference type="Proteomes" id="UP000035514">
    <property type="component" value="Unassembled WGS sequence"/>
</dbReference>
<gene>
    <name evidence="2" type="ORF">AA20_00560</name>
</gene>
<dbReference type="EMBL" id="JAIQ01000021">
    <property type="protein sequence ID" value="KLE02514.1"/>
    <property type="molecule type" value="Genomic_DNA"/>
</dbReference>
<organism evidence="2 3">
    <name type="scientific">Aliarcobacter butzleri L348</name>
    <dbReference type="NCBI Taxonomy" id="1447256"/>
    <lineage>
        <taxon>Bacteria</taxon>
        <taxon>Pseudomonadati</taxon>
        <taxon>Campylobacterota</taxon>
        <taxon>Epsilonproteobacteria</taxon>
        <taxon>Campylobacterales</taxon>
        <taxon>Arcobacteraceae</taxon>
        <taxon>Aliarcobacter</taxon>
    </lineage>
</organism>
<protein>
    <submittedName>
        <fullName evidence="2">Uncharacterized protein</fullName>
    </submittedName>
</protein>
<keyword evidence="1" id="KW-0812">Transmembrane</keyword>
<dbReference type="PATRIC" id="fig|1447256.3.peg.109"/>
<name>A0A0G9K7I1_9BACT</name>